<accession>A0A0M3V257</accession>
<dbReference type="RefSeq" id="WP_054196198.1">
    <property type="nucleotide sequence ID" value="NZ_CABMKQ010000002.1"/>
</dbReference>
<dbReference type="PATRIC" id="fig|199.248.peg.451"/>
<sequence>MVRNLILIAGLIVLFGAIWAIKDEKISKGIKALVSTVLVAILICVYFYEENLSKNEDAISKLVSDFKQGKVLKCGEYNVSAEKFNYEFGTASFLAKREFSDLSGVIVPIKSCEQ</sequence>
<evidence type="ECO:0000313" key="3">
    <source>
        <dbReference type="Proteomes" id="UP000066049"/>
    </source>
</evidence>
<gene>
    <name evidence="2" type="ORF">CCON33237_0426</name>
</gene>
<feature type="transmembrane region" description="Helical" evidence="1">
    <location>
        <begin position="30"/>
        <end position="48"/>
    </location>
</feature>
<dbReference type="KEGG" id="ccoc:CCON33237_0426"/>
<dbReference type="AlphaFoldDB" id="A0A0M3V257"/>
<dbReference type="EMBL" id="CP012541">
    <property type="protein sequence ID" value="ALF47132.1"/>
    <property type="molecule type" value="Genomic_DNA"/>
</dbReference>
<keyword evidence="1" id="KW-1133">Transmembrane helix</keyword>
<dbReference type="Proteomes" id="UP000066049">
    <property type="component" value="Chromosome"/>
</dbReference>
<dbReference type="GeneID" id="28662096"/>
<proteinExistence type="predicted"/>
<keyword evidence="1" id="KW-0812">Transmembrane</keyword>
<evidence type="ECO:0000313" key="2">
    <source>
        <dbReference type="EMBL" id="ALF47132.1"/>
    </source>
</evidence>
<name>A0A0M3V257_9BACT</name>
<evidence type="ECO:0000256" key="1">
    <source>
        <dbReference type="SAM" id="Phobius"/>
    </source>
</evidence>
<keyword evidence="1" id="KW-0472">Membrane</keyword>
<organism evidence="2 3">
    <name type="scientific">Campylobacter concisus</name>
    <dbReference type="NCBI Taxonomy" id="199"/>
    <lineage>
        <taxon>Bacteria</taxon>
        <taxon>Pseudomonadati</taxon>
        <taxon>Campylobacterota</taxon>
        <taxon>Epsilonproteobacteria</taxon>
        <taxon>Campylobacterales</taxon>
        <taxon>Campylobacteraceae</taxon>
        <taxon>Campylobacter</taxon>
    </lineage>
</organism>
<protein>
    <submittedName>
        <fullName evidence="2">Putative membrane protein</fullName>
    </submittedName>
</protein>
<reference evidence="3" key="1">
    <citation type="submission" date="2015-08" db="EMBL/GenBank/DDBJ databases">
        <title>Comparative genomics of the Campylobacter concisus group.</title>
        <authorList>
            <person name="Miller W.G."/>
            <person name="Yee E."/>
            <person name="Chapman M.H."/>
            <person name="Huynh S."/>
            <person name="Bono J.L."/>
            <person name="On S.L.W."/>
            <person name="St Leger J."/>
            <person name="Foster G."/>
            <person name="Parker C.T."/>
        </authorList>
    </citation>
    <scope>NUCLEOTIDE SEQUENCE [LARGE SCALE GENOMIC DNA]</scope>
    <source>
        <strain evidence="3">ATCC 33237</strain>
    </source>
</reference>